<comment type="caution">
    <text evidence="1">The sequence shown here is derived from an EMBL/GenBank/DDBJ whole genome shotgun (WGS) entry which is preliminary data.</text>
</comment>
<sequence>MEEARGWDVEFERGEVSGESSGVGELRDQVWSQREKRSSDRFIDAIRDAIEAVYRLYGGFYGEAIVLAPNSAGYQEDFGDSTDICYA</sequence>
<evidence type="ECO:0000313" key="1">
    <source>
        <dbReference type="EMBL" id="KAI0504165.1"/>
    </source>
</evidence>
<dbReference type="Proteomes" id="UP000829196">
    <property type="component" value="Unassembled WGS sequence"/>
</dbReference>
<reference evidence="1" key="1">
    <citation type="journal article" date="2022" name="Front. Genet.">
        <title>Chromosome-Scale Assembly of the Dendrobium nobile Genome Provides Insights Into the Molecular Mechanism of the Biosynthesis of the Medicinal Active Ingredient of Dendrobium.</title>
        <authorList>
            <person name="Xu Q."/>
            <person name="Niu S.-C."/>
            <person name="Li K.-L."/>
            <person name="Zheng P.-J."/>
            <person name="Zhang X.-J."/>
            <person name="Jia Y."/>
            <person name="Liu Y."/>
            <person name="Niu Y.-X."/>
            <person name="Yu L.-H."/>
            <person name="Chen D.-F."/>
            <person name="Zhang G.-Q."/>
        </authorList>
    </citation>
    <scope>NUCLEOTIDE SEQUENCE</scope>
    <source>
        <tissue evidence="1">Leaf</tissue>
    </source>
</reference>
<accession>A0A8T3B590</accession>
<dbReference type="EMBL" id="JAGYWB010000011">
    <property type="protein sequence ID" value="KAI0504165.1"/>
    <property type="molecule type" value="Genomic_DNA"/>
</dbReference>
<keyword evidence="2" id="KW-1185">Reference proteome</keyword>
<proteinExistence type="predicted"/>
<gene>
    <name evidence="1" type="ORF">KFK09_015114</name>
</gene>
<evidence type="ECO:0000313" key="2">
    <source>
        <dbReference type="Proteomes" id="UP000829196"/>
    </source>
</evidence>
<protein>
    <submittedName>
        <fullName evidence="1">Uncharacterized protein</fullName>
    </submittedName>
</protein>
<dbReference type="AlphaFoldDB" id="A0A8T3B590"/>
<name>A0A8T3B590_DENNO</name>
<organism evidence="1 2">
    <name type="scientific">Dendrobium nobile</name>
    <name type="common">Orchid</name>
    <dbReference type="NCBI Taxonomy" id="94219"/>
    <lineage>
        <taxon>Eukaryota</taxon>
        <taxon>Viridiplantae</taxon>
        <taxon>Streptophyta</taxon>
        <taxon>Embryophyta</taxon>
        <taxon>Tracheophyta</taxon>
        <taxon>Spermatophyta</taxon>
        <taxon>Magnoliopsida</taxon>
        <taxon>Liliopsida</taxon>
        <taxon>Asparagales</taxon>
        <taxon>Orchidaceae</taxon>
        <taxon>Epidendroideae</taxon>
        <taxon>Malaxideae</taxon>
        <taxon>Dendrobiinae</taxon>
        <taxon>Dendrobium</taxon>
    </lineage>
</organism>